<name>A0A1V4KFD0_PATFA</name>
<feature type="compositionally biased region" description="Basic and acidic residues" evidence="1">
    <location>
        <begin position="20"/>
        <end position="37"/>
    </location>
</feature>
<feature type="region of interest" description="Disordered" evidence="1">
    <location>
        <begin position="19"/>
        <end position="45"/>
    </location>
</feature>
<gene>
    <name evidence="2" type="ORF">AV530_010512</name>
</gene>
<proteinExistence type="predicted"/>
<sequence>MLAVGHHLASSKSLIKCKACKQEKKRSDHPEDKEPRTNESQVVQRPKTDSMILWISRNDCELLVTPEKGTSFGKSICLVKTKKTILQRCSFVMWGLWFRCSKAAALASRRTTTGFVAFPND</sequence>
<dbReference type="AlphaFoldDB" id="A0A1V4KFD0"/>
<comment type="caution">
    <text evidence="2">The sequence shown here is derived from an EMBL/GenBank/DDBJ whole genome shotgun (WGS) entry which is preliminary data.</text>
</comment>
<organism evidence="2 3">
    <name type="scientific">Patagioenas fasciata monilis</name>
    <dbReference type="NCBI Taxonomy" id="372326"/>
    <lineage>
        <taxon>Eukaryota</taxon>
        <taxon>Metazoa</taxon>
        <taxon>Chordata</taxon>
        <taxon>Craniata</taxon>
        <taxon>Vertebrata</taxon>
        <taxon>Euteleostomi</taxon>
        <taxon>Archelosauria</taxon>
        <taxon>Archosauria</taxon>
        <taxon>Dinosauria</taxon>
        <taxon>Saurischia</taxon>
        <taxon>Theropoda</taxon>
        <taxon>Coelurosauria</taxon>
        <taxon>Aves</taxon>
        <taxon>Neognathae</taxon>
        <taxon>Neoaves</taxon>
        <taxon>Columbimorphae</taxon>
        <taxon>Columbiformes</taxon>
        <taxon>Columbidae</taxon>
        <taxon>Patagioenas</taxon>
    </lineage>
</organism>
<evidence type="ECO:0000313" key="3">
    <source>
        <dbReference type="Proteomes" id="UP000190648"/>
    </source>
</evidence>
<evidence type="ECO:0000313" key="2">
    <source>
        <dbReference type="EMBL" id="OPJ83091.1"/>
    </source>
</evidence>
<keyword evidence="3" id="KW-1185">Reference proteome</keyword>
<protein>
    <submittedName>
        <fullName evidence="2">Uncharacterized protein</fullName>
    </submittedName>
</protein>
<reference evidence="2 3" key="1">
    <citation type="submission" date="2016-02" db="EMBL/GenBank/DDBJ databases">
        <title>Band-tailed pigeon sequencing and assembly.</title>
        <authorList>
            <person name="Soares A.E."/>
            <person name="Novak B.J."/>
            <person name="Rice E.S."/>
            <person name="O'Connell B."/>
            <person name="Chang D."/>
            <person name="Weber S."/>
            <person name="Shapiro B."/>
        </authorList>
    </citation>
    <scope>NUCLEOTIDE SEQUENCE [LARGE SCALE GENOMIC DNA]</scope>
    <source>
        <strain evidence="2">BTP2013</strain>
        <tissue evidence="2">Blood</tissue>
    </source>
</reference>
<dbReference type="Proteomes" id="UP000190648">
    <property type="component" value="Unassembled WGS sequence"/>
</dbReference>
<accession>A0A1V4KFD0</accession>
<evidence type="ECO:0000256" key="1">
    <source>
        <dbReference type="SAM" id="MobiDB-lite"/>
    </source>
</evidence>
<dbReference type="EMBL" id="LSYS01003385">
    <property type="protein sequence ID" value="OPJ83091.1"/>
    <property type="molecule type" value="Genomic_DNA"/>
</dbReference>